<keyword evidence="1" id="KW-0472">Membrane</keyword>
<proteinExistence type="predicted"/>
<protein>
    <submittedName>
        <fullName evidence="2">Uncharacterized protein</fullName>
    </submittedName>
</protein>
<feature type="transmembrane region" description="Helical" evidence="1">
    <location>
        <begin position="46"/>
        <end position="77"/>
    </location>
</feature>
<dbReference type="EMBL" id="LR031568">
    <property type="protein sequence ID" value="VDC63455.1"/>
    <property type="molecule type" value="Genomic_DNA"/>
</dbReference>
<organism evidence="3">
    <name type="scientific">Brassica campestris</name>
    <name type="common">Field mustard</name>
    <dbReference type="NCBI Taxonomy" id="3711"/>
    <lineage>
        <taxon>Eukaryota</taxon>
        <taxon>Viridiplantae</taxon>
        <taxon>Streptophyta</taxon>
        <taxon>Embryophyta</taxon>
        <taxon>Tracheophyta</taxon>
        <taxon>Spermatophyta</taxon>
        <taxon>Magnoliopsida</taxon>
        <taxon>eudicotyledons</taxon>
        <taxon>Gunneridae</taxon>
        <taxon>Pentapetalae</taxon>
        <taxon>rosids</taxon>
        <taxon>malvids</taxon>
        <taxon>Brassicales</taxon>
        <taxon>Brassicaceae</taxon>
        <taxon>Brassiceae</taxon>
        <taxon>Brassica</taxon>
    </lineage>
</organism>
<gene>
    <name evidence="3" type="ORF">BRAA09T41066Z</name>
    <name evidence="2" type="ORF">BRAPAZ1V2_A09P69270.2</name>
</gene>
<keyword evidence="1" id="KW-0812">Transmembrane</keyword>
<dbReference type="AlphaFoldDB" id="A0A3P5YKE6"/>
<evidence type="ECO:0000256" key="1">
    <source>
        <dbReference type="SAM" id="Phobius"/>
    </source>
</evidence>
<name>A0A3P5YKE6_BRACM</name>
<dbReference type="Gramene" id="A09p69270.2_BraZ1">
    <property type="protein sequence ID" value="A09p69270.2_BraZ1.CDS"/>
    <property type="gene ID" value="A09g69270.2_BraZ1"/>
</dbReference>
<evidence type="ECO:0000313" key="3">
    <source>
        <dbReference type="EMBL" id="VDC63455.1"/>
    </source>
</evidence>
<evidence type="ECO:0000313" key="2">
    <source>
        <dbReference type="EMBL" id="CAG7866460.1"/>
    </source>
</evidence>
<dbReference type="Proteomes" id="UP000694005">
    <property type="component" value="Chromosome A09"/>
</dbReference>
<keyword evidence="1" id="KW-1133">Transmembrane helix</keyword>
<reference evidence="3" key="1">
    <citation type="submission" date="2018-11" db="EMBL/GenBank/DDBJ databases">
        <authorList>
            <consortium name="Genoscope - CEA"/>
            <person name="William W."/>
        </authorList>
    </citation>
    <scope>NUCLEOTIDE SEQUENCE</scope>
</reference>
<sequence length="110" mass="12110">MGFGCGLCRVAEGGLHSSFRGVTGQTVFHVFVNKVLWSFQSVKSSMALAFIGLSSFSKVVIFFKVLALRFLSLVVIIKNHPLVLKDMHMAATFGWSGVLRLRMLIDVSIC</sequence>
<accession>A0A3P5YKE6</accession>
<dbReference type="EMBL" id="LS974625">
    <property type="protein sequence ID" value="CAG7866460.1"/>
    <property type="molecule type" value="Genomic_DNA"/>
</dbReference>